<dbReference type="STRING" id="6265.A0A0B2VUN1"/>
<dbReference type="InterPro" id="IPR013785">
    <property type="entry name" value="Aldolase_TIM"/>
</dbReference>
<comment type="catalytic activity">
    <reaction evidence="5">
        <text>a (2S)-2-hydroxycarboxylate + O2 = a 2-oxocarboxylate + H2O2</text>
        <dbReference type="Rhea" id="RHEA:16789"/>
        <dbReference type="ChEBI" id="CHEBI:15379"/>
        <dbReference type="ChEBI" id="CHEBI:16240"/>
        <dbReference type="ChEBI" id="CHEBI:35179"/>
        <dbReference type="ChEBI" id="CHEBI:58123"/>
        <dbReference type="EC" id="1.1.3.15"/>
    </reaction>
    <physiologicalReaction direction="left-to-right" evidence="5">
        <dbReference type="Rhea" id="RHEA:16790"/>
    </physiologicalReaction>
</comment>
<dbReference type="GO" id="GO:0001561">
    <property type="term" value="P:fatty acid alpha-oxidation"/>
    <property type="evidence" value="ECO:0007669"/>
    <property type="project" value="TreeGrafter"/>
</dbReference>
<dbReference type="PROSITE" id="PS51349">
    <property type="entry name" value="FMN_HYDROXY_ACID_DH_2"/>
    <property type="match status" value="2"/>
</dbReference>
<dbReference type="InterPro" id="IPR000262">
    <property type="entry name" value="FMN-dep_DH"/>
</dbReference>
<proteinExistence type="inferred from homology"/>
<evidence type="ECO:0000313" key="8">
    <source>
        <dbReference type="EMBL" id="KHN85378.1"/>
    </source>
</evidence>
<dbReference type="Proteomes" id="UP000031036">
    <property type="component" value="Unassembled WGS sequence"/>
</dbReference>
<evidence type="ECO:0000256" key="4">
    <source>
        <dbReference type="ARBA" id="ARBA00024042"/>
    </source>
</evidence>
<dbReference type="Pfam" id="PF01070">
    <property type="entry name" value="FMN_dh"/>
    <property type="match status" value="2"/>
</dbReference>
<evidence type="ECO:0000256" key="6">
    <source>
        <dbReference type="ARBA" id="ARBA00029327"/>
    </source>
</evidence>
<dbReference type="AlphaFoldDB" id="A0A0B2VUN1"/>
<evidence type="ECO:0000256" key="3">
    <source>
        <dbReference type="ARBA" id="ARBA00023002"/>
    </source>
</evidence>
<evidence type="ECO:0000313" key="9">
    <source>
        <dbReference type="Proteomes" id="UP000031036"/>
    </source>
</evidence>
<keyword evidence="3" id="KW-0560">Oxidoreductase</keyword>
<comment type="cofactor">
    <cofactor evidence="1">
        <name>FMN</name>
        <dbReference type="ChEBI" id="CHEBI:58210"/>
    </cofactor>
</comment>
<dbReference type="PANTHER" id="PTHR10578:SF149">
    <property type="entry name" value="2-HYDROXYACID OXIDASE 2"/>
    <property type="match status" value="1"/>
</dbReference>
<dbReference type="OMA" id="WFQLYWL"/>
<comment type="catalytic activity">
    <reaction evidence="6">
        <text>2-hydroxyoctanoate + O2 = 2-oxooctanoate + H2O2</text>
        <dbReference type="Rhea" id="RHEA:67940"/>
        <dbReference type="ChEBI" id="CHEBI:15379"/>
        <dbReference type="ChEBI" id="CHEBI:16240"/>
        <dbReference type="ChEBI" id="CHEBI:133514"/>
        <dbReference type="ChEBI" id="CHEBI:176689"/>
    </reaction>
    <physiologicalReaction direction="left-to-right" evidence="6">
        <dbReference type="Rhea" id="RHEA:67941"/>
    </physiologicalReaction>
</comment>
<evidence type="ECO:0000259" key="7">
    <source>
        <dbReference type="PROSITE" id="PS51349"/>
    </source>
</evidence>
<dbReference type="InterPro" id="IPR012133">
    <property type="entry name" value="Alpha-hydoxy_acid_DH_FMN"/>
</dbReference>
<dbReference type="FunFam" id="3.20.20.70:FF:000056">
    <property type="entry name" value="hydroxyacid oxidase 2"/>
    <property type="match status" value="1"/>
</dbReference>
<dbReference type="PANTHER" id="PTHR10578">
    <property type="entry name" value="S -2-HYDROXY-ACID OXIDASE-RELATED"/>
    <property type="match status" value="1"/>
</dbReference>
<reference evidence="8 9" key="1">
    <citation type="submission" date="2014-11" db="EMBL/GenBank/DDBJ databases">
        <title>Genetic blueprint of the zoonotic pathogen Toxocara canis.</title>
        <authorList>
            <person name="Zhu X.-Q."/>
            <person name="Korhonen P.K."/>
            <person name="Cai H."/>
            <person name="Young N.D."/>
            <person name="Nejsum P."/>
            <person name="von Samson-Himmelstjerna G."/>
            <person name="Boag P.R."/>
            <person name="Tan P."/>
            <person name="Li Q."/>
            <person name="Min J."/>
            <person name="Yang Y."/>
            <person name="Wang X."/>
            <person name="Fang X."/>
            <person name="Hall R.S."/>
            <person name="Hofmann A."/>
            <person name="Sternberg P.W."/>
            <person name="Jex A.R."/>
            <person name="Gasser R.B."/>
        </authorList>
    </citation>
    <scope>NUCLEOTIDE SEQUENCE [LARGE SCALE GENOMIC DNA]</scope>
    <source>
        <strain evidence="8">PN_DK_2014</strain>
    </source>
</reference>
<dbReference type="PROSITE" id="PS00557">
    <property type="entry name" value="FMN_HYDROXY_ACID_DH_1"/>
    <property type="match status" value="1"/>
</dbReference>
<gene>
    <name evidence="8" type="primary">GLO3</name>
    <name evidence="8" type="ORF">Tcan_16910</name>
</gene>
<accession>A0A0B2VUN1</accession>
<evidence type="ECO:0000256" key="2">
    <source>
        <dbReference type="ARBA" id="ARBA00013087"/>
    </source>
</evidence>
<name>A0A0B2VUN1_TOXCA</name>
<comment type="caution">
    <text evidence="8">The sequence shown here is derived from an EMBL/GenBank/DDBJ whole genome shotgun (WGS) entry which is preliminary data.</text>
</comment>
<feature type="domain" description="FMN hydroxy acid dehydrogenase" evidence="7">
    <location>
        <begin position="131"/>
        <end position="495"/>
    </location>
</feature>
<dbReference type="GO" id="GO:0003973">
    <property type="term" value="F:(S)-2-hydroxy-acid oxidase activity"/>
    <property type="evidence" value="ECO:0007669"/>
    <property type="project" value="UniProtKB-EC"/>
</dbReference>
<dbReference type="GO" id="GO:0010181">
    <property type="term" value="F:FMN binding"/>
    <property type="evidence" value="ECO:0007669"/>
    <property type="project" value="InterPro"/>
</dbReference>
<comment type="similarity">
    <text evidence="4">Belongs to the FMN-dependent alpha-hydroxy acid dehydrogenase family.</text>
</comment>
<organism evidence="8 9">
    <name type="scientific">Toxocara canis</name>
    <name type="common">Canine roundworm</name>
    <dbReference type="NCBI Taxonomy" id="6265"/>
    <lineage>
        <taxon>Eukaryota</taxon>
        <taxon>Metazoa</taxon>
        <taxon>Ecdysozoa</taxon>
        <taxon>Nematoda</taxon>
        <taxon>Chromadorea</taxon>
        <taxon>Rhabditida</taxon>
        <taxon>Spirurina</taxon>
        <taxon>Ascaridomorpha</taxon>
        <taxon>Ascaridoidea</taxon>
        <taxon>Toxocaridae</taxon>
        <taxon>Toxocara</taxon>
    </lineage>
</organism>
<dbReference type="GO" id="GO:0005782">
    <property type="term" value="C:peroxisomal matrix"/>
    <property type="evidence" value="ECO:0007669"/>
    <property type="project" value="TreeGrafter"/>
</dbReference>
<dbReference type="Gene3D" id="3.20.20.70">
    <property type="entry name" value="Aldolase class I"/>
    <property type="match status" value="2"/>
</dbReference>
<feature type="domain" description="FMN hydroxy acid dehydrogenase" evidence="7">
    <location>
        <begin position="1"/>
        <end position="132"/>
    </location>
</feature>
<dbReference type="SUPFAM" id="SSF51395">
    <property type="entry name" value="FMN-linked oxidoreductases"/>
    <property type="match status" value="2"/>
</dbReference>
<dbReference type="InterPro" id="IPR008259">
    <property type="entry name" value="FMN_hydac_DH_AS"/>
</dbReference>
<evidence type="ECO:0000256" key="1">
    <source>
        <dbReference type="ARBA" id="ARBA00001917"/>
    </source>
</evidence>
<keyword evidence="9" id="KW-1185">Reference proteome</keyword>
<dbReference type="OrthoDB" id="25826at2759"/>
<evidence type="ECO:0000256" key="5">
    <source>
        <dbReference type="ARBA" id="ARBA00029325"/>
    </source>
</evidence>
<dbReference type="EMBL" id="JPKZ01000802">
    <property type="protein sequence ID" value="KHN85378.1"/>
    <property type="molecule type" value="Genomic_DNA"/>
</dbReference>
<dbReference type="CDD" id="cd02809">
    <property type="entry name" value="alpha_hydroxyacid_oxid_FMN"/>
    <property type="match status" value="1"/>
</dbReference>
<dbReference type="EC" id="1.1.3.15" evidence="2"/>
<protein>
    <recommendedName>
        <fullName evidence="2">(S)-2-hydroxy-acid oxidase</fullName>
        <ecNumber evidence="2">1.1.3.15</ecNumber>
    </recommendedName>
</protein>
<dbReference type="InterPro" id="IPR037396">
    <property type="entry name" value="FMN_HAD"/>
</dbReference>
<sequence length="501" mass="54661">MLSNLVTVDEVEQAALDRLPLSVRQYYAGGCGTESSLKRNVLAYERLLIRPHVLRDVSKADTSVRIYANKFDFPIGIAATAFHKLAHPLGEIATVKAAGATNSLMICSTLSNTKLEEVASNAPSRTTLWYQMLSNLVTVDEVEQAALDRLPLSVRQYYAGGCGTESSLKRNVLAYERLLIRPHVLRDVSKADTSVRIYANKFDFPIGIAATAFHKLAHPLGEIATVKAAGATNSLMICSTLSNTKLEEVASNAPSRTTLWYQLYVFKDRDVTRQLLRRAATAGFEAIVLTVDTPVLGRRPADKRNAFNLPPNLSLANMDGASAHMKQTNVGQSAFAQYCSELFDDTLTFADLQWLIRESKLPVIVKGVIRAEDADIAVRCGAKGVIVSNHGGRQLDFTPATIECLPEVVRAVALRCPVFVDGGIRNGGDVFKAIARGADAVFVGRPILWGLAIAGEEGVKHVLQILREEFTNIMQLAGCQTVADIRACKDIVVHESFYSKL</sequence>